<organism evidence="4">
    <name type="scientific">Onchocerca ochengi</name>
    <name type="common">Filarial nematode worm</name>
    <dbReference type="NCBI Taxonomy" id="42157"/>
    <lineage>
        <taxon>Eukaryota</taxon>
        <taxon>Metazoa</taxon>
        <taxon>Ecdysozoa</taxon>
        <taxon>Nematoda</taxon>
        <taxon>Chromadorea</taxon>
        <taxon>Rhabditida</taxon>
        <taxon>Spirurina</taxon>
        <taxon>Spiruromorpha</taxon>
        <taxon>Filarioidea</taxon>
        <taxon>Onchocercidae</taxon>
        <taxon>Onchocerca</taxon>
    </lineage>
</organism>
<reference evidence="4" key="1">
    <citation type="submission" date="2016-06" db="UniProtKB">
        <authorList>
            <consortium name="WormBaseParasite"/>
        </authorList>
    </citation>
    <scope>IDENTIFICATION</scope>
</reference>
<dbReference type="EMBL" id="UYRW01009981">
    <property type="protein sequence ID" value="VDM98368.1"/>
    <property type="molecule type" value="Genomic_DNA"/>
</dbReference>
<evidence type="ECO:0000256" key="1">
    <source>
        <dbReference type="SAM" id="Phobius"/>
    </source>
</evidence>
<proteinExistence type="predicted"/>
<keyword evidence="1" id="KW-0472">Membrane</keyword>
<protein>
    <submittedName>
        <fullName evidence="4">Transmembrane protein</fullName>
    </submittedName>
</protein>
<accession>A0A182EVM7</accession>
<evidence type="ECO:0000313" key="4">
    <source>
        <dbReference type="WBParaSite" id="nOo.2.0.1.t12218-RA"/>
    </source>
</evidence>
<dbReference type="Proteomes" id="UP000271087">
    <property type="component" value="Unassembled WGS sequence"/>
</dbReference>
<name>A0A182EVM7_ONCOC</name>
<dbReference type="STRING" id="42157.A0A182EVM7"/>
<evidence type="ECO:0000313" key="2">
    <source>
        <dbReference type="EMBL" id="VDM98368.1"/>
    </source>
</evidence>
<feature type="transmembrane region" description="Helical" evidence="1">
    <location>
        <begin position="20"/>
        <end position="39"/>
    </location>
</feature>
<keyword evidence="3" id="KW-1185">Reference proteome</keyword>
<sequence length="94" mass="10494">MVLVAVSGRKMLVNIRLLSSGFYILFGIIIGFSLSFLSLSGDYTLTSPIARLAVKQNIKQISNHFDAHDEWEVDDSNAPTVPIYFHNNETSPHN</sequence>
<dbReference type="WBParaSite" id="nOo.2.0.1.t12218-RA">
    <property type="protein sequence ID" value="nOo.2.0.1.t12218-RA"/>
    <property type="gene ID" value="nOo.2.0.1.g12218"/>
</dbReference>
<dbReference type="AlphaFoldDB" id="A0A182EVM7"/>
<evidence type="ECO:0000313" key="3">
    <source>
        <dbReference type="Proteomes" id="UP000271087"/>
    </source>
</evidence>
<reference evidence="2 3" key="2">
    <citation type="submission" date="2018-08" db="EMBL/GenBank/DDBJ databases">
        <authorList>
            <person name="Laetsch R D."/>
            <person name="Stevens L."/>
            <person name="Kumar S."/>
            <person name="Blaxter L. M."/>
        </authorList>
    </citation>
    <scope>NUCLEOTIDE SEQUENCE [LARGE SCALE GENOMIC DNA]</scope>
</reference>
<keyword evidence="1" id="KW-0812">Transmembrane</keyword>
<keyword evidence="1" id="KW-1133">Transmembrane helix</keyword>
<gene>
    <name evidence="2" type="ORF">NOO_LOCUS12218</name>
</gene>